<dbReference type="OrthoDB" id="9768064at2"/>
<dbReference type="SFLD" id="SFLDG01070">
    <property type="entry name" value="PLP-dependent"/>
    <property type="match status" value="1"/>
</dbReference>
<dbReference type="GO" id="GO:0046872">
    <property type="term" value="F:metal ion binding"/>
    <property type="evidence" value="ECO:0007669"/>
    <property type="project" value="UniProtKB-KW"/>
</dbReference>
<dbReference type="NCBIfam" id="TIGR00238">
    <property type="entry name" value="KamA family radical SAM protein"/>
    <property type="match status" value="1"/>
</dbReference>
<evidence type="ECO:0000313" key="11">
    <source>
        <dbReference type="EMBL" id="OCC14466.1"/>
    </source>
</evidence>
<evidence type="ECO:0000256" key="4">
    <source>
        <dbReference type="ARBA" id="ARBA00022485"/>
    </source>
</evidence>
<dbReference type="PANTHER" id="PTHR30538">
    <property type="entry name" value="LYSINE 2,3-AMINOMUTASE-RELATED"/>
    <property type="match status" value="1"/>
</dbReference>
<evidence type="ECO:0000313" key="12">
    <source>
        <dbReference type="Proteomes" id="UP000093080"/>
    </source>
</evidence>
<keyword evidence="9" id="KW-0411">Iron-sulfur</keyword>
<evidence type="ECO:0000256" key="8">
    <source>
        <dbReference type="ARBA" id="ARBA00023004"/>
    </source>
</evidence>
<dbReference type="PANTHER" id="PTHR30538:SF0">
    <property type="entry name" value="L-LYSINE 2,3-AMINOMUTASE AQ_1632-RELATED"/>
    <property type="match status" value="1"/>
</dbReference>
<dbReference type="PATRIC" id="fig|1156395.6.peg.2219"/>
<evidence type="ECO:0000256" key="5">
    <source>
        <dbReference type="ARBA" id="ARBA00022691"/>
    </source>
</evidence>
<evidence type="ECO:0000256" key="9">
    <source>
        <dbReference type="ARBA" id="ARBA00023014"/>
    </source>
</evidence>
<evidence type="ECO:0000256" key="1">
    <source>
        <dbReference type="ARBA" id="ARBA00001933"/>
    </source>
</evidence>
<keyword evidence="8" id="KW-0408">Iron</keyword>
<comment type="cofactor">
    <cofactor evidence="1">
        <name>pyridoxal 5'-phosphate</name>
        <dbReference type="ChEBI" id="CHEBI:597326"/>
    </cofactor>
</comment>
<accession>A0A1B9F3G1</accession>
<gene>
    <name evidence="11" type="ORF">DBT_2195</name>
</gene>
<comment type="similarity">
    <text evidence="3">Belongs to the radical SAM superfamily. KamA family.</text>
</comment>
<dbReference type="GO" id="GO:0003824">
    <property type="term" value="F:catalytic activity"/>
    <property type="evidence" value="ECO:0007669"/>
    <property type="project" value="InterPro"/>
</dbReference>
<dbReference type="STRING" id="1156395.DBT_2195"/>
<comment type="caution">
    <text evidence="11">The sequence shown here is derived from an EMBL/GenBank/DDBJ whole genome shotgun (WGS) entry which is preliminary data.</text>
</comment>
<dbReference type="Pfam" id="PF04055">
    <property type="entry name" value="Radical_SAM"/>
    <property type="match status" value="1"/>
</dbReference>
<dbReference type="InterPro" id="IPR007197">
    <property type="entry name" value="rSAM"/>
</dbReference>
<protein>
    <submittedName>
        <fullName evidence="11">Lysine 2,3-aminomutase</fullName>
    </submittedName>
</protein>
<dbReference type="GO" id="GO:0051539">
    <property type="term" value="F:4 iron, 4 sulfur cluster binding"/>
    <property type="evidence" value="ECO:0007669"/>
    <property type="project" value="UniProtKB-KW"/>
</dbReference>
<keyword evidence="12" id="KW-1185">Reference proteome</keyword>
<dbReference type="EMBL" id="MAGO01000012">
    <property type="protein sequence ID" value="OCC14466.1"/>
    <property type="molecule type" value="Genomic_DNA"/>
</dbReference>
<dbReference type="AlphaFoldDB" id="A0A1B9F3G1"/>
<keyword evidence="5" id="KW-0949">S-adenosyl-L-methionine</keyword>
<dbReference type="InterPro" id="IPR058240">
    <property type="entry name" value="rSAM_sf"/>
</dbReference>
<dbReference type="PROSITE" id="PS51918">
    <property type="entry name" value="RADICAL_SAM"/>
    <property type="match status" value="1"/>
</dbReference>
<feature type="domain" description="Radical SAM core" evidence="10">
    <location>
        <begin position="85"/>
        <end position="304"/>
    </location>
</feature>
<dbReference type="InterPro" id="IPR003739">
    <property type="entry name" value="Lys_aminomutase/Glu_NH3_mut"/>
</dbReference>
<keyword evidence="6" id="KW-0479">Metal-binding</keyword>
<evidence type="ECO:0000256" key="6">
    <source>
        <dbReference type="ARBA" id="ARBA00022723"/>
    </source>
</evidence>
<dbReference type="InterPro" id="IPR013785">
    <property type="entry name" value="Aldolase_TIM"/>
</dbReference>
<dbReference type="Proteomes" id="UP000093080">
    <property type="component" value="Unassembled WGS sequence"/>
</dbReference>
<dbReference type="SFLD" id="SFLDS00029">
    <property type="entry name" value="Radical_SAM"/>
    <property type="match status" value="1"/>
</dbReference>
<name>A0A1B9F3G1_9BACT</name>
<dbReference type="RefSeq" id="WP_067620174.1">
    <property type="nucleotide sequence ID" value="NZ_MAGO01000012.1"/>
</dbReference>
<evidence type="ECO:0000256" key="7">
    <source>
        <dbReference type="ARBA" id="ARBA00022898"/>
    </source>
</evidence>
<dbReference type="Gene3D" id="3.20.20.70">
    <property type="entry name" value="Aldolase class I"/>
    <property type="match status" value="1"/>
</dbReference>
<dbReference type="SUPFAM" id="SSF102114">
    <property type="entry name" value="Radical SAM enzymes"/>
    <property type="match status" value="1"/>
</dbReference>
<organism evidence="11 12">
    <name type="scientific">Dissulfuribacter thermophilus</name>
    <dbReference type="NCBI Taxonomy" id="1156395"/>
    <lineage>
        <taxon>Bacteria</taxon>
        <taxon>Pseudomonadati</taxon>
        <taxon>Thermodesulfobacteriota</taxon>
        <taxon>Dissulfuribacteria</taxon>
        <taxon>Dissulfuribacterales</taxon>
        <taxon>Dissulfuribacteraceae</taxon>
        <taxon>Dissulfuribacter</taxon>
    </lineage>
</organism>
<evidence type="ECO:0000259" key="10">
    <source>
        <dbReference type="PROSITE" id="PS51918"/>
    </source>
</evidence>
<keyword evidence="7" id="KW-0663">Pyridoxal phosphate</keyword>
<comment type="cofactor">
    <cofactor evidence="2">
        <name>[4Fe-4S] cluster</name>
        <dbReference type="ChEBI" id="CHEBI:49883"/>
    </cofactor>
</comment>
<evidence type="ECO:0000256" key="3">
    <source>
        <dbReference type="ARBA" id="ARBA00008703"/>
    </source>
</evidence>
<sequence>MYKAQYITKIEAVDGLSADEKVALKRVTDVFPFRANEYYLSLIDWSDPNDPIRKIVIPQESELKVWGKIDASNESNYTVVPGCEHKYADTAILLSNHVCGCFCRFCFRKRLFIKGAKEVPADLSMGLEYIRKHKEINNVLITGGDGLLLSTGKLEKIIKALCEMDHVRIIRIGSKILAFNPFRVLNDPDLPKMLGKYSGPKRQIYVMTHFNHPKEITPRSVEAIEILKKHGIVLANQTPLLKGINDDPDTLGKLFNELSFHGVPPYYVFINRPVIGNREFSLSLKEAYEIFEEARNRCSGLGKRARLAMSHETGKVELLAVKDDDLILRYQRFVKTSDKGRIFSIKASNDVYWLDEQLNPLHFEDAL</sequence>
<evidence type="ECO:0000256" key="2">
    <source>
        <dbReference type="ARBA" id="ARBA00001966"/>
    </source>
</evidence>
<proteinExistence type="inferred from homology"/>
<keyword evidence="4" id="KW-0004">4Fe-4S</keyword>
<reference evidence="11 12" key="1">
    <citation type="submission" date="2016-06" db="EMBL/GenBank/DDBJ databases">
        <title>Respiratory ammonification of nitrate coupled to the oxidation of elemental sulfur in deep-sea autotrophic thermophilic bacteria.</title>
        <authorList>
            <person name="Slobodkina G.B."/>
            <person name="Mardanov A.V."/>
            <person name="Ravin N.V."/>
            <person name="Frolova A.A."/>
            <person name="Viryasiv M.B."/>
            <person name="Chernyh N.A."/>
            <person name="Bonch-Osmolovskaya E.A."/>
            <person name="Slobodkin A.I."/>
        </authorList>
    </citation>
    <scope>NUCLEOTIDE SEQUENCE [LARGE SCALE GENOMIC DNA]</scope>
    <source>
        <strain evidence="11 12">S69</strain>
    </source>
</reference>